<reference evidence="8 9" key="1">
    <citation type="submission" date="2020-08" db="EMBL/GenBank/DDBJ databases">
        <title>Plant Genome Project.</title>
        <authorList>
            <person name="Zhang R.-G."/>
        </authorList>
    </citation>
    <scope>NUCLEOTIDE SEQUENCE [LARGE SCALE GENOMIC DNA]</scope>
    <source>
        <tissue evidence="8">Rhizome</tissue>
    </source>
</reference>
<dbReference type="Pfam" id="PF00010">
    <property type="entry name" value="HLH"/>
    <property type="match status" value="1"/>
</dbReference>
<dbReference type="SMART" id="SM00353">
    <property type="entry name" value="HLH"/>
    <property type="match status" value="1"/>
</dbReference>
<dbReference type="Gene3D" id="4.10.280.10">
    <property type="entry name" value="Helix-loop-helix DNA-binding domain"/>
    <property type="match status" value="1"/>
</dbReference>
<name>A0A8J5EUH2_ZINOF</name>
<evidence type="ECO:0000313" key="9">
    <source>
        <dbReference type="Proteomes" id="UP000734854"/>
    </source>
</evidence>
<dbReference type="AlphaFoldDB" id="A0A8J5EUH2"/>
<accession>A0A8J5EUH2</accession>
<organism evidence="8 9">
    <name type="scientific">Zingiber officinale</name>
    <name type="common">Ginger</name>
    <name type="synonym">Amomum zingiber</name>
    <dbReference type="NCBI Taxonomy" id="94328"/>
    <lineage>
        <taxon>Eukaryota</taxon>
        <taxon>Viridiplantae</taxon>
        <taxon>Streptophyta</taxon>
        <taxon>Embryophyta</taxon>
        <taxon>Tracheophyta</taxon>
        <taxon>Spermatophyta</taxon>
        <taxon>Magnoliopsida</taxon>
        <taxon>Liliopsida</taxon>
        <taxon>Zingiberales</taxon>
        <taxon>Zingiberaceae</taxon>
        <taxon>Zingiber</taxon>
    </lineage>
</organism>
<dbReference type="Proteomes" id="UP000734854">
    <property type="component" value="Unassembled WGS sequence"/>
</dbReference>
<comment type="caution">
    <text evidence="8">The sequence shown here is derived from an EMBL/GenBank/DDBJ whole genome shotgun (WGS) entry which is preliminary data.</text>
</comment>
<dbReference type="EMBL" id="JACMSC010000020">
    <property type="protein sequence ID" value="KAG6472941.1"/>
    <property type="molecule type" value="Genomic_DNA"/>
</dbReference>
<dbReference type="FunFam" id="4.10.280.10:FF:000002">
    <property type="entry name" value="Basic helix-loop-helix transcription factor"/>
    <property type="match status" value="1"/>
</dbReference>
<dbReference type="InterPro" id="IPR024097">
    <property type="entry name" value="bHLH_ZIP_TF"/>
</dbReference>
<keyword evidence="3" id="KW-0805">Transcription regulation</keyword>
<dbReference type="PANTHER" id="PTHR12565">
    <property type="entry name" value="STEROL REGULATORY ELEMENT-BINDING PROTEIN"/>
    <property type="match status" value="1"/>
</dbReference>
<evidence type="ECO:0000256" key="4">
    <source>
        <dbReference type="ARBA" id="ARBA00023163"/>
    </source>
</evidence>
<proteinExistence type="inferred from homology"/>
<dbReference type="PANTHER" id="PTHR12565:SF184">
    <property type="entry name" value="BHLH TRANSCRIPTION FACTOR"/>
    <property type="match status" value="1"/>
</dbReference>
<comment type="subcellular location">
    <subcellularLocation>
        <location evidence="1">Nucleus</location>
    </subcellularLocation>
</comment>
<gene>
    <name evidence="8" type="ORF">ZIOFF_070420</name>
</gene>
<dbReference type="PROSITE" id="PS50888">
    <property type="entry name" value="BHLH"/>
    <property type="match status" value="1"/>
</dbReference>
<evidence type="ECO:0000313" key="8">
    <source>
        <dbReference type="EMBL" id="KAG6472941.1"/>
    </source>
</evidence>
<dbReference type="InterPro" id="IPR036638">
    <property type="entry name" value="HLH_DNA-bd_sf"/>
</dbReference>
<feature type="compositionally biased region" description="Polar residues" evidence="6">
    <location>
        <begin position="311"/>
        <end position="326"/>
    </location>
</feature>
<feature type="compositionally biased region" description="Basic and acidic residues" evidence="6">
    <location>
        <begin position="371"/>
        <end position="382"/>
    </location>
</feature>
<dbReference type="SUPFAM" id="SSF47459">
    <property type="entry name" value="HLH, helix-loop-helix DNA-binding domain"/>
    <property type="match status" value="1"/>
</dbReference>
<keyword evidence="5" id="KW-0539">Nucleus</keyword>
<comment type="similarity">
    <text evidence="2">Belongs to the bHLH protein family.</text>
</comment>
<evidence type="ECO:0000259" key="7">
    <source>
        <dbReference type="PROSITE" id="PS50888"/>
    </source>
</evidence>
<keyword evidence="4" id="KW-0804">Transcription</keyword>
<feature type="domain" description="BHLH" evidence="7">
    <location>
        <begin position="396"/>
        <end position="446"/>
    </location>
</feature>
<evidence type="ECO:0000256" key="3">
    <source>
        <dbReference type="ARBA" id="ARBA00023015"/>
    </source>
</evidence>
<evidence type="ECO:0000256" key="2">
    <source>
        <dbReference type="ARBA" id="ARBA00005510"/>
    </source>
</evidence>
<feature type="region of interest" description="Disordered" evidence="6">
    <location>
        <begin position="305"/>
        <end position="382"/>
    </location>
</feature>
<evidence type="ECO:0000256" key="1">
    <source>
        <dbReference type="ARBA" id="ARBA00004123"/>
    </source>
</evidence>
<evidence type="ECO:0000256" key="6">
    <source>
        <dbReference type="SAM" id="MobiDB-lite"/>
    </source>
</evidence>
<feature type="compositionally biased region" description="Basic and acidic residues" evidence="6">
    <location>
        <begin position="353"/>
        <end position="364"/>
    </location>
</feature>
<dbReference type="InterPro" id="IPR011598">
    <property type="entry name" value="bHLH_dom"/>
</dbReference>
<dbReference type="GO" id="GO:0003700">
    <property type="term" value="F:DNA-binding transcription factor activity"/>
    <property type="evidence" value="ECO:0007669"/>
    <property type="project" value="TreeGrafter"/>
</dbReference>
<evidence type="ECO:0000256" key="5">
    <source>
        <dbReference type="ARBA" id="ARBA00023242"/>
    </source>
</evidence>
<protein>
    <recommendedName>
        <fullName evidence="7">BHLH domain-containing protein</fullName>
    </recommendedName>
</protein>
<dbReference type="GO" id="GO:0046983">
    <property type="term" value="F:protein dimerization activity"/>
    <property type="evidence" value="ECO:0007669"/>
    <property type="project" value="InterPro"/>
</dbReference>
<dbReference type="GO" id="GO:0005634">
    <property type="term" value="C:nucleus"/>
    <property type="evidence" value="ECO:0007669"/>
    <property type="project" value="UniProtKB-SubCell"/>
</dbReference>
<keyword evidence="9" id="KW-1185">Reference proteome</keyword>
<dbReference type="CDD" id="cd18919">
    <property type="entry name" value="bHLH_AtBPE_like"/>
    <property type="match status" value="1"/>
</dbReference>
<sequence>MRGQKKTRRGEKDKLERARFVRKHSRAKAAFLTEAGRLKVGEYLERASSLSGFWVGALEWGKRSEVEDKVIILFLFLGQSKDKSFTVAVSEDPLPRLETSIDMNENKFVLNSHHDGGEWQFNTPAMSMVPLLPNAPSLAGGLMNQITRSSYLSTPMVEVFSPGQWNHHPTSSPNMALGESNFASTSSINSIPVGKPVAISPRGMLVSTEPRIFPTSLPHFPVDSAFVERAARFSCFGSGNFSGINFFGSSPAMAPSNNEGIGDQVQKDELLQVDHESFNGSTMKNQGDQNSQIGNGESRVVIFPEDGLEGNTGSTDAALNSSSSDRGVNKRRKTVPDIERDPVQGGRQSSSETTKENIENKQKVEQINSKQTEKNGKDNSEFVKEGYVHVRARRGQATNSHSLAERVRREKISERMKYLQELVPGCSKVTGKAVMLDEIINYVQSLQRQVEVSIMFLSMKLAAVNPQLDFGIEGLLAKNLLRAHGSSSSATGFSPEMIYPQAYPSQHNLVHTGISAMASHSDTFRRAISTQSTASGYKESPLQVQPMHIPWNEELITQMAYGANPSNPQNMDSKADDFAI</sequence>